<sequence length="83" mass="9543">MKKLTLDNLPPEIEAWLNRRARERGNSLEEEIQDILKYVKANEEKNIGNLASNIQDLFVPLGGVDLPEIPREAIRDLPSFEEE</sequence>
<dbReference type="InterPro" id="IPR013321">
    <property type="entry name" value="Arc_rbn_hlx_hlx"/>
</dbReference>
<name>K9YTC1_DACS8</name>
<protein>
    <recommendedName>
        <fullName evidence="1">Antitoxin FitA-like ribbon-helix-helix domain-containing protein</fullName>
    </recommendedName>
</protein>
<evidence type="ECO:0000259" key="1">
    <source>
        <dbReference type="Pfam" id="PF22513"/>
    </source>
</evidence>
<dbReference type="KEGG" id="dsl:Dacsa_1486"/>
<dbReference type="GO" id="GO:0006355">
    <property type="term" value="P:regulation of DNA-templated transcription"/>
    <property type="evidence" value="ECO:0007669"/>
    <property type="project" value="InterPro"/>
</dbReference>
<dbReference type="AlphaFoldDB" id="K9YTC1"/>
<dbReference type="Proteomes" id="UP000010482">
    <property type="component" value="Chromosome"/>
</dbReference>
<organism evidence="2 3">
    <name type="scientific">Dactylococcopsis salina (strain PCC 8305)</name>
    <name type="common">Myxobactron salinum</name>
    <dbReference type="NCBI Taxonomy" id="13035"/>
    <lineage>
        <taxon>Bacteria</taxon>
        <taxon>Bacillati</taxon>
        <taxon>Cyanobacteriota</taxon>
        <taxon>Cyanophyceae</taxon>
        <taxon>Nodosilineales</taxon>
        <taxon>Cymatolegaceae</taxon>
        <taxon>Dactylococcopsis</taxon>
    </lineage>
</organism>
<dbReference type="OrthoDB" id="27260at2"/>
<dbReference type="EMBL" id="CP003944">
    <property type="protein sequence ID" value="AFZ50171.1"/>
    <property type="molecule type" value="Genomic_DNA"/>
</dbReference>
<dbReference type="HOGENOM" id="CLU_168829_2_0_3"/>
<reference evidence="2" key="1">
    <citation type="submission" date="2012-04" db="EMBL/GenBank/DDBJ databases">
        <title>Finished genome of Dactylococcopsis salina PCC 8305.</title>
        <authorList>
            <consortium name="US DOE Joint Genome Institute"/>
            <person name="Gugger M."/>
            <person name="Coursin T."/>
            <person name="Rippka R."/>
            <person name="Tandeau De Marsac N."/>
            <person name="Huntemann M."/>
            <person name="Wei C.-L."/>
            <person name="Han J."/>
            <person name="Detter J.C."/>
            <person name="Han C."/>
            <person name="Tapia R."/>
            <person name="Daligault H."/>
            <person name="Chen A."/>
            <person name="Krypides N."/>
            <person name="Mavromatis K."/>
            <person name="Markowitz V."/>
            <person name="Szeto E."/>
            <person name="Ivanova N."/>
            <person name="Ovchinnikova G."/>
            <person name="Pagani I."/>
            <person name="Pati A."/>
            <person name="Goodwin L."/>
            <person name="Peters L."/>
            <person name="Pitluck S."/>
            <person name="Woyke T."/>
            <person name="Kerfeld C."/>
        </authorList>
    </citation>
    <scope>NUCLEOTIDE SEQUENCE [LARGE SCALE GENOMIC DNA]</scope>
    <source>
        <strain evidence="2">PCC 8305</strain>
    </source>
</reference>
<dbReference type="InterPro" id="IPR010985">
    <property type="entry name" value="Ribbon_hlx_hlx"/>
</dbReference>
<feature type="domain" description="Antitoxin FitA-like ribbon-helix-helix" evidence="1">
    <location>
        <begin position="4"/>
        <end position="37"/>
    </location>
</feature>
<keyword evidence="3" id="KW-1185">Reference proteome</keyword>
<dbReference type="eggNOG" id="COG4691">
    <property type="taxonomic scope" value="Bacteria"/>
</dbReference>
<gene>
    <name evidence="2" type="ORF">Dacsa_1486</name>
</gene>
<dbReference type="SUPFAM" id="SSF47598">
    <property type="entry name" value="Ribbon-helix-helix"/>
    <property type="match status" value="1"/>
</dbReference>
<evidence type="ECO:0000313" key="2">
    <source>
        <dbReference type="EMBL" id="AFZ50171.1"/>
    </source>
</evidence>
<accession>K9YTC1</accession>
<dbReference type="STRING" id="13035.Dacsa_1486"/>
<proteinExistence type="predicted"/>
<dbReference type="InterPro" id="IPR053853">
    <property type="entry name" value="FitA-like_RHH"/>
</dbReference>
<evidence type="ECO:0000313" key="3">
    <source>
        <dbReference type="Proteomes" id="UP000010482"/>
    </source>
</evidence>
<dbReference type="Gene3D" id="1.10.1220.10">
    <property type="entry name" value="Met repressor-like"/>
    <property type="match status" value="1"/>
</dbReference>
<dbReference type="RefSeq" id="WP_015229175.1">
    <property type="nucleotide sequence ID" value="NC_019780.1"/>
</dbReference>
<dbReference type="Pfam" id="PF22513">
    <property type="entry name" value="FitA-like_RHH"/>
    <property type="match status" value="1"/>
</dbReference>